<evidence type="ECO:0000259" key="5">
    <source>
        <dbReference type="Pfam" id="PF04586"/>
    </source>
</evidence>
<comment type="caution">
    <text evidence="6">The sequence shown here is derived from an EMBL/GenBank/DDBJ whole genome shotgun (WGS) entry which is preliminary data.</text>
</comment>
<keyword evidence="2" id="KW-0645">Protease</keyword>
<sequence>MAVRNKNEPQRRTAYAGAILCRTDEADGDTRQVELSLSSEEPCRRWFGDEILSHDAGAVDLTRLQEIGVVLFNHDRDRVIGHVLSVRLDEAARKLRAVIQFDEDEESERVYQKVRAGTLKGVSVGYAVDVWEEVKAGATSTNGRFTGPCEVATRWTPYELSIVSVPADATVGVGRSYSENGEAAMDKQNKDNGIKAQDPVTATPDTGVQPDTEAARQTAIAEERARVREIGTMCRQFGVDDAPYINDGMSVEAVRAAILDNLAQERKAQTVTVQVDEMDKFRAAATDGLAMRAGLTVENKAAGADEYRGKRMIRLAAECVERELGKNTRTMDDETIVREALTGTGAFSGILSNVAHKSMAQAYQTAPTTYQLWTAHGSNSDFKDAPRYRLSEADTLEKLNESGEFKASGVSESMTKTSIATYGRMFSITRQAIINDDMGALQQIPAIYGASVRRMINKMVYKLLKANPTIEGDPLFSNNHNTLHAVDISIDGLAKMKAAMARQKNIAGLEYLNIQPAFLICPVELEVQAAQLISSVVDPTKANATPNPFANKMTVISEPELEDAKAFYLAAAAGVAPSIEVTSLNGNLTPTMERAEQFDTLGIKWRIYMDVGVNLLDYRGIAKSTGK</sequence>
<dbReference type="InterPro" id="IPR054613">
    <property type="entry name" value="Peptidase_S78_dom"/>
</dbReference>
<dbReference type="NCBIfam" id="NF045541">
    <property type="entry name" value="scaf_prot_MCP2"/>
    <property type="match status" value="1"/>
</dbReference>
<evidence type="ECO:0000256" key="3">
    <source>
        <dbReference type="ARBA" id="ARBA00022801"/>
    </source>
</evidence>
<protein>
    <recommendedName>
        <fullName evidence="5">Prohead serine protease domain-containing protein</fullName>
    </recommendedName>
</protein>
<evidence type="ECO:0000256" key="2">
    <source>
        <dbReference type="ARBA" id="ARBA00022670"/>
    </source>
</evidence>
<keyword evidence="7" id="KW-1185">Reference proteome</keyword>
<dbReference type="Pfam" id="PF04586">
    <property type="entry name" value="Peptidase_S78"/>
    <property type="match status" value="1"/>
</dbReference>
<feature type="domain" description="Prohead serine protease" evidence="5">
    <location>
        <begin position="68"/>
        <end position="170"/>
    </location>
</feature>
<accession>A0ABN0SY49</accession>
<keyword evidence="3" id="KW-0378">Hydrolase</keyword>
<dbReference type="Proteomes" id="UP001500399">
    <property type="component" value="Unassembled WGS sequence"/>
</dbReference>
<keyword evidence="1" id="KW-1188">Viral release from host cell</keyword>
<dbReference type="RefSeq" id="WP_304986344.1">
    <property type="nucleotide sequence ID" value="NZ_BAAACR010000004.1"/>
</dbReference>
<dbReference type="Pfam" id="PF25209">
    <property type="entry name" value="Phage_capsid_4"/>
    <property type="match status" value="1"/>
</dbReference>
<evidence type="ECO:0000256" key="1">
    <source>
        <dbReference type="ARBA" id="ARBA00022612"/>
    </source>
</evidence>
<evidence type="ECO:0000256" key="4">
    <source>
        <dbReference type="SAM" id="MobiDB-lite"/>
    </source>
</evidence>
<name>A0ABN0SY49_9FIRM</name>
<feature type="region of interest" description="Disordered" evidence="4">
    <location>
        <begin position="181"/>
        <end position="211"/>
    </location>
</feature>
<gene>
    <name evidence="6" type="ORF">GCM10008919_06500</name>
</gene>
<dbReference type="EMBL" id="BAAACR010000004">
    <property type="protein sequence ID" value="GAA0205971.1"/>
    <property type="molecule type" value="Genomic_DNA"/>
</dbReference>
<evidence type="ECO:0000313" key="7">
    <source>
        <dbReference type="Proteomes" id="UP001500399"/>
    </source>
</evidence>
<organism evidence="6 7">
    <name type="scientific">Selenomonas dianae</name>
    <dbReference type="NCBI Taxonomy" id="135079"/>
    <lineage>
        <taxon>Bacteria</taxon>
        <taxon>Bacillati</taxon>
        <taxon>Bacillota</taxon>
        <taxon>Negativicutes</taxon>
        <taxon>Selenomonadales</taxon>
        <taxon>Selenomonadaceae</taxon>
        <taxon>Selenomonas</taxon>
    </lineage>
</organism>
<reference evidence="6 7" key="1">
    <citation type="journal article" date="2019" name="Int. J. Syst. Evol. Microbiol.">
        <title>The Global Catalogue of Microorganisms (GCM) 10K type strain sequencing project: providing services to taxonomists for standard genome sequencing and annotation.</title>
        <authorList>
            <consortium name="The Broad Institute Genomics Platform"/>
            <consortium name="The Broad Institute Genome Sequencing Center for Infectious Disease"/>
            <person name="Wu L."/>
            <person name="Ma J."/>
        </authorList>
    </citation>
    <scope>NUCLEOTIDE SEQUENCE [LARGE SCALE GENOMIC DNA]</scope>
    <source>
        <strain evidence="6 7">JCM 8542</strain>
    </source>
</reference>
<evidence type="ECO:0000313" key="6">
    <source>
        <dbReference type="EMBL" id="GAA0205971.1"/>
    </source>
</evidence>
<proteinExistence type="predicted"/>
<feature type="compositionally biased region" description="Basic and acidic residues" evidence="4">
    <location>
        <begin position="184"/>
        <end position="193"/>
    </location>
</feature>